<evidence type="ECO:0000256" key="2">
    <source>
        <dbReference type="ARBA" id="ARBA00022490"/>
    </source>
</evidence>
<evidence type="ECO:0000256" key="8">
    <source>
        <dbReference type="PROSITE-ProRule" id="PRU00221"/>
    </source>
</evidence>
<dbReference type="PROSITE" id="PS50082">
    <property type="entry name" value="WD_REPEATS_2"/>
    <property type="match status" value="1"/>
</dbReference>
<keyword evidence="2" id="KW-0963">Cytoplasm</keyword>
<dbReference type="InterPro" id="IPR019775">
    <property type="entry name" value="WD40_repeat_CS"/>
</dbReference>
<comment type="subcellular location">
    <subcellularLocation>
        <location evidence="1">Cytoplasm</location>
    </subcellularLocation>
</comment>
<dbReference type="GO" id="GO:0030488">
    <property type="term" value="P:tRNA methylation"/>
    <property type="evidence" value="ECO:0007669"/>
    <property type="project" value="TreeGrafter"/>
</dbReference>
<dbReference type="SUPFAM" id="SSF50978">
    <property type="entry name" value="WD40 repeat-like"/>
    <property type="match status" value="2"/>
</dbReference>
<evidence type="ECO:0000313" key="10">
    <source>
        <dbReference type="Proteomes" id="UP000002282"/>
    </source>
</evidence>
<dbReference type="PANTHER" id="PTHR14344:SF3">
    <property type="entry name" value="WD REPEAT-CONTAINING PROTEIN 6"/>
    <property type="match status" value="1"/>
</dbReference>
<organism evidence="9 10">
    <name type="scientific">Drosophila yakuba</name>
    <name type="common">Fruit fly</name>
    <dbReference type="NCBI Taxonomy" id="7245"/>
    <lineage>
        <taxon>Eukaryota</taxon>
        <taxon>Metazoa</taxon>
        <taxon>Ecdysozoa</taxon>
        <taxon>Arthropoda</taxon>
        <taxon>Hexapoda</taxon>
        <taxon>Insecta</taxon>
        <taxon>Pterygota</taxon>
        <taxon>Neoptera</taxon>
        <taxon>Endopterygota</taxon>
        <taxon>Diptera</taxon>
        <taxon>Brachycera</taxon>
        <taxon>Muscomorpha</taxon>
        <taxon>Ephydroidea</taxon>
        <taxon>Drosophilidae</taxon>
        <taxon>Drosophila</taxon>
        <taxon>Sophophora</taxon>
    </lineage>
</organism>
<evidence type="ECO:0000256" key="5">
    <source>
        <dbReference type="ARBA" id="ARBA00022737"/>
    </source>
</evidence>
<sequence>MVLISDAFGLEISPTGILVGHGDQAVLYSSKAKVELPAHLREGKVRGFAWSSSSKSQRLLLLYSENEYSLIMCTSSSEEDHFQLIYDGETRDWINAALFLDDDNESEDSKRFVLHTSHSALLYLEYDLTSNADCTVLELARCSDSSILYYTKLHGTSFDKLAIISGNAFGELLVWQTQFPTETDSKSVMKTYPLLLRLEAHNGVIHAIEFDLEAQLLVTTSDDRSVKFWNIQKPGDWTTAEIKPMFSCYGHSSRVMCVVILKIDGRTFVASGGEDSYVCIWSSSGELILKRRQQFGAPIWRLGFSQDAEILYSTSSTGNLVGQNLKGVLNRPKIEPTMLSSLGDVNEFVRNLKFVNNEIVVGLSSSNRLHYTRISPDSSHGNNWLVVKDFPSYKRTILEVFENVIATCGHRRITLHRYNADTNDFEQLFDGIRMKGTIRSFQFLSRDRYLVSDNLGYCLLLQTHQLHIESHIALFNNREPWITAALLISEHYLLLGNREGHVMLYCRSSATDDFQLKDTVRYLHGKMGSNFFKLLSVNGENAHVMSGGHEAFLKYLNVSFANSTLRVSQREGIPLAWVEASPTEDLILGFNDNHIVAWSRRNDVLLQLACGGGHRCWDFRLSDGDTLLSIAYVKQKRVFFYRNSLYNAVDNRIKDIKPNTWHVRNCNTLRLITPRNQSDPFILSAGDDNIIKVTQVSKDSLSQRAELHSHISTVRSLQVIPHKSNGDSSTWLVFSVGGRSQLCISQLSIDACNKCWISELASHTLHNVASSRGTSTIEARLMAIDVVQQSDGDHFSVYVAGGDGNISHYNWVLGNPSQLDLKHFVDIQRCPLGIQWIESKAMLLVSTTKGEVYGFDHTLETTCVQLQLHVTGINTIDIYVDQHLLHILSGGDDENIKYTVLNLNNNNVEHKTEYSGLHNAQVNALAIHCPTEGTKASGMFAYTCSIDRQIYRIDLKTHKYSRVGYTCIADVKGMLMDEDQRMYFYGCGLQIMSLSNAL</sequence>
<feature type="repeat" description="WD" evidence="8">
    <location>
        <begin position="198"/>
        <end position="232"/>
    </location>
</feature>
<dbReference type="PROSITE" id="PS00678">
    <property type="entry name" value="WD_REPEATS_1"/>
    <property type="match status" value="1"/>
</dbReference>
<dbReference type="InterPro" id="IPR051973">
    <property type="entry name" value="tRNA_Anticodon_Mtase-Reg"/>
</dbReference>
<dbReference type="KEGG" id="dya:Dyak_GE17219"/>
<reference evidence="9 10" key="2">
    <citation type="journal article" date="2007" name="PLoS Biol.">
        <title>Principles of genome evolution in the Drosophila melanogaster species group.</title>
        <authorList>
            <person name="Ranz J.M."/>
            <person name="Maurin D."/>
            <person name="Chan Y.S."/>
            <person name="von Grotthuss M."/>
            <person name="Hillier L.W."/>
            <person name="Roote J."/>
            <person name="Ashburner M."/>
            <person name="Bergman C.M."/>
        </authorList>
    </citation>
    <scope>NUCLEOTIDE SEQUENCE [LARGE SCALE GENOMIC DNA]</scope>
    <source>
        <strain evidence="10">Tai18E2 / Tucson 14021-0261.01</strain>
    </source>
</reference>
<reference evidence="9 10" key="1">
    <citation type="journal article" date="2007" name="Nature">
        <title>Evolution of genes and genomes on the Drosophila phylogeny.</title>
        <authorList>
            <consortium name="Drosophila 12 Genomes Consortium"/>
            <person name="Clark A.G."/>
            <person name="Eisen M.B."/>
            <person name="Smith D.R."/>
            <person name="Bergman C.M."/>
            <person name="Oliver B."/>
            <person name="Markow T.A."/>
            <person name="Kaufman T.C."/>
            <person name="Kellis M."/>
            <person name="Gelbart W."/>
            <person name="Iyer V.N."/>
            <person name="Pollard D.A."/>
            <person name="Sackton T.B."/>
            <person name="Larracuente A.M."/>
            <person name="Singh N.D."/>
            <person name="Abad J.P."/>
            <person name="Abt D.N."/>
            <person name="Adryan B."/>
            <person name="Aguade M."/>
            <person name="Akashi H."/>
            <person name="Anderson W.W."/>
            <person name="Aquadro C.F."/>
            <person name="Ardell D.H."/>
            <person name="Arguello R."/>
            <person name="Artieri C.G."/>
            <person name="Barbash D.A."/>
            <person name="Barker D."/>
            <person name="Barsanti P."/>
            <person name="Batterham P."/>
            <person name="Batzoglou S."/>
            <person name="Begun D."/>
            <person name="Bhutkar A."/>
            <person name="Blanco E."/>
            <person name="Bosak S.A."/>
            <person name="Bradley R.K."/>
            <person name="Brand A.D."/>
            <person name="Brent M.R."/>
            <person name="Brooks A.N."/>
            <person name="Brown R.H."/>
            <person name="Butlin R.K."/>
            <person name="Caggese C."/>
            <person name="Calvi B.R."/>
            <person name="Bernardo de Carvalho A."/>
            <person name="Caspi A."/>
            <person name="Castrezana S."/>
            <person name="Celniker S.E."/>
            <person name="Chang J.L."/>
            <person name="Chapple C."/>
            <person name="Chatterji S."/>
            <person name="Chinwalla A."/>
            <person name="Civetta A."/>
            <person name="Clifton S.W."/>
            <person name="Comeron J.M."/>
            <person name="Costello J.C."/>
            <person name="Coyne J.A."/>
            <person name="Daub J."/>
            <person name="David R.G."/>
            <person name="Delcher A.L."/>
            <person name="Delehaunty K."/>
            <person name="Do C.B."/>
            <person name="Ebling H."/>
            <person name="Edwards K."/>
            <person name="Eickbush T."/>
            <person name="Evans J.D."/>
            <person name="Filipski A."/>
            <person name="Findeiss S."/>
            <person name="Freyhult E."/>
            <person name="Fulton L."/>
            <person name="Fulton R."/>
            <person name="Garcia A.C."/>
            <person name="Gardiner A."/>
            <person name="Garfield D.A."/>
            <person name="Garvin B.E."/>
            <person name="Gibson G."/>
            <person name="Gilbert D."/>
            <person name="Gnerre S."/>
            <person name="Godfrey J."/>
            <person name="Good R."/>
            <person name="Gotea V."/>
            <person name="Gravely B."/>
            <person name="Greenberg A.J."/>
            <person name="Griffiths-Jones S."/>
            <person name="Gross S."/>
            <person name="Guigo R."/>
            <person name="Gustafson E.A."/>
            <person name="Haerty W."/>
            <person name="Hahn M.W."/>
            <person name="Halligan D.L."/>
            <person name="Halpern A.L."/>
            <person name="Halter G.M."/>
            <person name="Han M.V."/>
            <person name="Heger A."/>
            <person name="Hillier L."/>
            <person name="Hinrichs A.S."/>
            <person name="Holmes I."/>
            <person name="Hoskins R.A."/>
            <person name="Hubisz M.J."/>
            <person name="Hultmark D."/>
            <person name="Huntley M.A."/>
            <person name="Jaffe D.B."/>
            <person name="Jagadeeshan S."/>
            <person name="Jeck W.R."/>
            <person name="Johnson J."/>
            <person name="Jones C.D."/>
            <person name="Jordan W.C."/>
            <person name="Karpen G.H."/>
            <person name="Kataoka E."/>
            <person name="Keightley P.D."/>
            <person name="Kheradpour P."/>
            <person name="Kirkness E.F."/>
            <person name="Koerich L.B."/>
            <person name="Kristiansen K."/>
            <person name="Kudrna D."/>
            <person name="Kulathinal R.J."/>
            <person name="Kumar S."/>
            <person name="Kwok R."/>
            <person name="Lander E."/>
            <person name="Langley C.H."/>
            <person name="Lapoint R."/>
            <person name="Lazzaro B.P."/>
            <person name="Lee S.J."/>
            <person name="Levesque L."/>
            <person name="Li R."/>
            <person name="Lin C.F."/>
            <person name="Lin M.F."/>
            <person name="Lindblad-Toh K."/>
            <person name="Llopart A."/>
            <person name="Long M."/>
            <person name="Low L."/>
            <person name="Lozovsky E."/>
            <person name="Lu J."/>
            <person name="Luo M."/>
            <person name="Machado C.A."/>
            <person name="Makalowski W."/>
            <person name="Marzo M."/>
            <person name="Matsuda M."/>
            <person name="Matzkin L."/>
            <person name="McAllister B."/>
            <person name="McBride C.S."/>
            <person name="McKernan B."/>
            <person name="McKernan K."/>
            <person name="Mendez-Lago M."/>
            <person name="Minx P."/>
            <person name="Mollenhauer M.U."/>
            <person name="Montooth K."/>
            <person name="Mount S.M."/>
            <person name="Mu X."/>
            <person name="Myers E."/>
            <person name="Negre B."/>
            <person name="Newfeld S."/>
            <person name="Nielsen R."/>
            <person name="Noor M.A."/>
            <person name="O'Grady P."/>
            <person name="Pachter L."/>
            <person name="Papaceit M."/>
            <person name="Parisi M.J."/>
            <person name="Parisi M."/>
            <person name="Parts L."/>
            <person name="Pedersen J.S."/>
            <person name="Pesole G."/>
            <person name="Phillippy A.M."/>
            <person name="Ponting C.P."/>
            <person name="Pop M."/>
            <person name="Porcelli D."/>
            <person name="Powell J.R."/>
            <person name="Prohaska S."/>
            <person name="Pruitt K."/>
            <person name="Puig M."/>
            <person name="Quesneville H."/>
            <person name="Ram K.R."/>
            <person name="Rand D."/>
            <person name="Rasmussen M.D."/>
            <person name="Reed L.K."/>
            <person name="Reenan R."/>
            <person name="Reily A."/>
            <person name="Remington K.A."/>
            <person name="Rieger T.T."/>
            <person name="Ritchie M.G."/>
            <person name="Robin C."/>
            <person name="Rogers Y.H."/>
            <person name="Rohde C."/>
            <person name="Rozas J."/>
            <person name="Rubenfield M.J."/>
            <person name="Ruiz A."/>
            <person name="Russo S."/>
            <person name="Salzberg S.L."/>
            <person name="Sanchez-Gracia A."/>
            <person name="Saranga D.J."/>
            <person name="Sato H."/>
            <person name="Schaeffer S.W."/>
            <person name="Schatz M.C."/>
            <person name="Schlenke T."/>
            <person name="Schwartz R."/>
            <person name="Segarra C."/>
            <person name="Singh R.S."/>
            <person name="Sirot L."/>
            <person name="Sirota M."/>
            <person name="Sisneros N.B."/>
            <person name="Smith C.D."/>
            <person name="Smith T.F."/>
            <person name="Spieth J."/>
            <person name="Stage D.E."/>
            <person name="Stark A."/>
            <person name="Stephan W."/>
            <person name="Strausberg R.L."/>
            <person name="Strempel S."/>
            <person name="Sturgill D."/>
            <person name="Sutton G."/>
            <person name="Sutton G.G."/>
            <person name="Tao W."/>
            <person name="Teichmann S."/>
            <person name="Tobari Y.N."/>
            <person name="Tomimura Y."/>
            <person name="Tsolas J.M."/>
            <person name="Valente V.L."/>
            <person name="Venter E."/>
            <person name="Venter J.C."/>
            <person name="Vicario S."/>
            <person name="Vieira F.G."/>
            <person name="Vilella A.J."/>
            <person name="Villasante A."/>
            <person name="Walenz B."/>
            <person name="Wang J."/>
            <person name="Wasserman M."/>
            <person name="Watts T."/>
            <person name="Wilson D."/>
            <person name="Wilson R.K."/>
            <person name="Wing R.A."/>
            <person name="Wolfner M.F."/>
            <person name="Wong A."/>
            <person name="Wong G.K."/>
            <person name="Wu C.I."/>
            <person name="Wu G."/>
            <person name="Yamamoto D."/>
            <person name="Yang H.P."/>
            <person name="Yang S.P."/>
            <person name="Yorke J.A."/>
            <person name="Yoshida K."/>
            <person name="Zdobnov E."/>
            <person name="Zhang P."/>
            <person name="Zhang Y."/>
            <person name="Zimin A.V."/>
            <person name="Baldwin J."/>
            <person name="Abdouelleil A."/>
            <person name="Abdulkadir J."/>
            <person name="Abebe A."/>
            <person name="Abera B."/>
            <person name="Abreu J."/>
            <person name="Acer S.C."/>
            <person name="Aftuck L."/>
            <person name="Alexander A."/>
            <person name="An P."/>
            <person name="Anderson E."/>
            <person name="Anderson S."/>
            <person name="Arachi H."/>
            <person name="Azer M."/>
            <person name="Bachantsang P."/>
            <person name="Barry A."/>
            <person name="Bayul T."/>
            <person name="Berlin A."/>
            <person name="Bessette D."/>
            <person name="Bloom T."/>
            <person name="Blye J."/>
            <person name="Boguslavskiy L."/>
            <person name="Bonnet C."/>
            <person name="Boukhgalter B."/>
            <person name="Bourzgui I."/>
            <person name="Brown A."/>
            <person name="Cahill P."/>
            <person name="Channer S."/>
            <person name="Cheshatsang Y."/>
            <person name="Chuda L."/>
            <person name="Citroen M."/>
            <person name="Collymore A."/>
            <person name="Cooke P."/>
            <person name="Costello M."/>
            <person name="D'Aco K."/>
            <person name="Daza R."/>
            <person name="De Haan G."/>
            <person name="DeGray S."/>
            <person name="DeMaso C."/>
            <person name="Dhargay N."/>
            <person name="Dooley K."/>
            <person name="Dooley E."/>
            <person name="Doricent M."/>
            <person name="Dorje P."/>
            <person name="Dorjee K."/>
            <person name="Dupes A."/>
            <person name="Elong R."/>
            <person name="Falk J."/>
            <person name="Farina A."/>
            <person name="Faro S."/>
            <person name="Ferguson D."/>
            <person name="Fisher S."/>
            <person name="Foley C.D."/>
            <person name="Franke A."/>
            <person name="Friedrich D."/>
            <person name="Gadbois L."/>
            <person name="Gearin G."/>
            <person name="Gearin C.R."/>
            <person name="Giannoukos G."/>
            <person name="Goode T."/>
            <person name="Graham J."/>
            <person name="Grandbois E."/>
            <person name="Grewal S."/>
            <person name="Gyaltsen K."/>
            <person name="Hafez N."/>
            <person name="Hagos B."/>
            <person name="Hall J."/>
            <person name="Henson C."/>
            <person name="Hollinger A."/>
            <person name="Honan T."/>
            <person name="Huard M.D."/>
            <person name="Hughes L."/>
            <person name="Hurhula B."/>
            <person name="Husby M.E."/>
            <person name="Kamat A."/>
            <person name="Kanga B."/>
            <person name="Kashin S."/>
            <person name="Khazanovich D."/>
            <person name="Kisner P."/>
            <person name="Lance K."/>
            <person name="Lara M."/>
            <person name="Lee W."/>
            <person name="Lennon N."/>
            <person name="Letendre F."/>
            <person name="LeVine R."/>
            <person name="Lipovsky A."/>
            <person name="Liu X."/>
            <person name="Liu J."/>
            <person name="Liu S."/>
            <person name="Lokyitsang T."/>
            <person name="Lokyitsang Y."/>
            <person name="Lubonja R."/>
            <person name="Lui A."/>
            <person name="MacDonald P."/>
            <person name="Magnisalis V."/>
            <person name="Maru K."/>
            <person name="Matthews C."/>
            <person name="McCusker W."/>
            <person name="McDonough S."/>
            <person name="Mehta T."/>
            <person name="Meldrim J."/>
            <person name="Meneus L."/>
            <person name="Mihai O."/>
            <person name="Mihalev A."/>
            <person name="Mihova T."/>
            <person name="Mittelman R."/>
            <person name="Mlenga V."/>
            <person name="Montmayeur A."/>
            <person name="Mulrain L."/>
            <person name="Navidi A."/>
            <person name="Naylor J."/>
            <person name="Negash T."/>
            <person name="Nguyen T."/>
            <person name="Nguyen N."/>
            <person name="Nicol R."/>
            <person name="Norbu C."/>
            <person name="Norbu N."/>
            <person name="Novod N."/>
            <person name="O'Neill B."/>
            <person name="Osman S."/>
            <person name="Markiewicz E."/>
            <person name="Oyono O.L."/>
            <person name="Patti C."/>
            <person name="Phunkhang P."/>
            <person name="Pierre F."/>
            <person name="Priest M."/>
            <person name="Raghuraman S."/>
            <person name="Rege F."/>
            <person name="Reyes R."/>
            <person name="Rise C."/>
            <person name="Rogov P."/>
            <person name="Ross K."/>
            <person name="Ryan E."/>
            <person name="Settipalli S."/>
            <person name="Shea T."/>
            <person name="Sherpa N."/>
            <person name="Shi L."/>
            <person name="Shih D."/>
            <person name="Sparrow T."/>
            <person name="Spaulding J."/>
            <person name="Stalker J."/>
            <person name="Stange-Thomann N."/>
            <person name="Stavropoulos S."/>
            <person name="Stone C."/>
            <person name="Strader C."/>
            <person name="Tesfaye S."/>
            <person name="Thomson T."/>
            <person name="Thoulutsang Y."/>
            <person name="Thoulutsang D."/>
            <person name="Topham K."/>
            <person name="Topping I."/>
            <person name="Tsamla T."/>
            <person name="Vassiliev H."/>
            <person name="Vo A."/>
            <person name="Wangchuk T."/>
            <person name="Wangdi T."/>
            <person name="Weiand M."/>
            <person name="Wilkinson J."/>
            <person name="Wilson A."/>
            <person name="Yadav S."/>
            <person name="Young G."/>
            <person name="Yu Q."/>
            <person name="Zembek L."/>
            <person name="Zhong D."/>
            <person name="Zimmer A."/>
            <person name="Zwirko Z."/>
            <person name="Jaffe D.B."/>
            <person name="Alvarez P."/>
            <person name="Brockman W."/>
            <person name="Butler J."/>
            <person name="Chin C."/>
            <person name="Gnerre S."/>
            <person name="Grabherr M."/>
            <person name="Kleber M."/>
            <person name="Mauceli E."/>
            <person name="MacCallum I."/>
        </authorList>
    </citation>
    <scope>NUCLEOTIDE SEQUENCE [LARGE SCALE GENOMIC DNA]</scope>
    <source>
        <strain evidence="10">Tai18E2 / Tucson 14021-0261.01</strain>
    </source>
</reference>
<keyword evidence="10" id="KW-1185">Reference proteome</keyword>
<protein>
    <recommendedName>
        <fullName evidence="7">tRNA (34-2'-O)-methyltransferase regulator WDR6</fullName>
    </recommendedName>
</protein>
<keyword evidence="5" id="KW-0677">Repeat</keyword>
<dbReference type="EMBL" id="CM000162">
    <property type="protein sequence ID" value="KRK06351.1"/>
    <property type="molecule type" value="Genomic_DNA"/>
</dbReference>
<dbReference type="Pfam" id="PF00400">
    <property type="entry name" value="WD40"/>
    <property type="match status" value="2"/>
</dbReference>
<dbReference type="SUPFAM" id="SSF50960">
    <property type="entry name" value="TolB, C-terminal domain"/>
    <property type="match status" value="1"/>
</dbReference>
<dbReference type="GO" id="GO:0005737">
    <property type="term" value="C:cytoplasm"/>
    <property type="evidence" value="ECO:0007669"/>
    <property type="project" value="UniProtKB-SubCell"/>
</dbReference>
<accession>A0A0R1EAW1</accession>
<dbReference type="OrthoDB" id="5594999at2759"/>
<gene>
    <name evidence="9" type="primary">Dyak\GE17219</name>
    <name evidence="9" type="synonym">dyak_GLEANR_18568</name>
    <name evidence="9" type="synonym">GE17219</name>
    <name evidence="9" type="ORF">Dyak_GE17219</name>
</gene>
<evidence type="ECO:0000256" key="6">
    <source>
        <dbReference type="ARBA" id="ARBA00038255"/>
    </source>
</evidence>
<keyword evidence="4" id="KW-0819">tRNA processing</keyword>
<dbReference type="PROSITE" id="PS50294">
    <property type="entry name" value="WD_REPEATS_REGION"/>
    <property type="match status" value="1"/>
</dbReference>
<dbReference type="eggNOG" id="KOG0974">
    <property type="taxonomic scope" value="Eukaryota"/>
</dbReference>
<evidence type="ECO:0000256" key="1">
    <source>
        <dbReference type="ARBA" id="ARBA00004496"/>
    </source>
</evidence>
<evidence type="ECO:0000256" key="7">
    <source>
        <dbReference type="ARBA" id="ARBA00040154"/>
    </source>
</evidence>
<evidence type="ECO:0000256" key="4">
    <source>
        <dbReference type="ARBA" id="ARBA00022694"/>
    </source>
</evidence>
<dbReference type="PANTHER" id="PTHR14344">
    <property type="entry name" value="WD REPEAT PROTEIN"/>
    <property type="match status" value="1"/>
</dbReference>
<dbReference type="InterPro" id="IPR015943">
    <property type="entry name" value="WD40/YVTN_repeat-like_dom_sf"/>
</dbReference>
<evidence type="ECO:0000313" key="9">
    <source>
        <dbReference type="EMBL" id="KRK06351.1"/>
    </source>
</evidence>
<dbReference type="Proteomes" id="UP000002282">
    <property type="component" value="Chromosome X"/>
</dbReference>
<dbReference type="Gene3D" id="2.130.10.10">
    <property type="entry name" value="YVTN repeat-like/Quinoprotein amine dehydrogenase"/>
    <property type="match status" value="3"/>
</dbReference>
<dbReference type="InterPro" id="IPR036322">
    <property type="entry name" value="WD40_repeat_dom_sf"/>
</dbReference>
<dbReference type="SMART" id="SM00320">
    <property type="entry name" value="WD40"/>
    <property type="match status" value="4"/>
</dbReference>
<keyword evidence="3 8" id="KW-0853">WD repeat</keyword>
<evidence type="ECO:0000256" key="3">
    <source>
        <dbReference type="ARBA" id="ARBA00022574"/>
    </source>
</evidence>
<proteinExistence type="inferred from homology"/>
<name>A0A0R1EAW1_DROYA</name>
<comment type="similarity">
    <text evidence="6">Belongs to the WD repeat WDR6 family.</text>
</comment>
<dbReference type="AlphaFoldDB" id="A0A0R1EAW1"/>
<dbReference type="InterPro" id="IPR001680">
    <property type="entry name" value="WD40_rpt"/>
</dbReference>